<evidence type="ECO:0000313" key="8">
    <source>
        <dbReference type="Proteomes" id="UP000443582"/>
    </source>
</evidence>
<keyword evidence="2" id="KW-0227">DNA damage</keyword>
<sequence>MGSHNKQKVYALVDCNSFFCSCERLFRPEIRNKPVGVLSNNDGCFVSRTPELKALGVKMGDPYFKVRRLCESHNVHVFSSNFSLYTNISDRVMNVLARFAPSLEIYSVDEAFLDLTGMDEDLVAYGHRIRETVLQWTGIPVSIGIAPSKTLAKIANHIGKKSEKANGVVCLLDERLQDVALKRVSIEDVWGIGRKNSVKLRTLGIKTAYDFKAFKNIKVIQRTLTKLGRMTQDELRGITCYELEECRPKKKEILCSRTFSGSVVDLKSLRESVANYVTNASEKMRAQRSLCATIEVYCHSDPHKLNEVPYYGKDKVKLLGPTSDTRKIIKYAWSALDDLFKMGVCFKKAGVKLGDFSDDEVIQQSLFEELDDPRSAKLMKIVDEINRREGSGMIRSMACGVDNDSWKMRREKLSRRYVTGWAQLPKCS</sequence>
<dbReference type="RefSeq" id="WP_114705705.1">
    <property type="nucleotide sequence ID" value="NZ_QDKL01000001.1"/>
</dbReference>
<dbReference type="InterPro" id="IPR001126">
    <property type="entry name" value="UmuC"/>
</dbReference>
<dbReference type="Proteomes" id="UP000443582">
    <property type="component" value="Unassembled WGS sequence"/>
</dbReference>
<protein>
    <submittedName>
        <fullName evidence="7">Y-family DNA polymerase</fullName>
    </submittedName>
</protein>
<dbReference type="PANTHER" id="PTHR11076">
    <property type="entry name" value="DNA REPAIR POLYMERASE UMUC / TRANSFERASE FAMILY MEMBER"/>
    <property type="match status" value="1"/>
</dbReference>
<dbReference type="Gene3D" id="3.30.70.270">
    <property type="match status" value="1"/>
</dbReference>
<dbReference type="Pfam" id="PF00817">
    <property type="entry name" value="IMS"/>
    <property type="match status" value="1"/>
</dbReference>
<dbReference type="InterPro" id="IPR017961">
    <property type="entry name" value="DNA_pol_Y-fam_little_finger"/>
</dbReference>
<gene>
    <name evidence="7" type="ORF">DAY19_03015</name>
</gene>
<dbReference type="InterPro" id="IPR043502">
    <property type="entry name" value="DNA/RNA_pol_sf"/>
</dbReference>
<evidence type="ECO:0000256" key="3">
    <source>
        <dbReference type="ARBA" id="ARBA00023199"/>
    </source>
</evidence>
<proteinExistence type="inferred from homology"/>
<dbReference type="EMBL" id="QDKL01000001">
    <property type="protein sequence ID" value="RZF22760.1"/>
    <property type="molecule type" value="Genomic_DNA"/>
</dbReference>
<organism evidence="7 8">
    <name type="scientific">Halobacteriovorax vibrionivorans</name>
    <dbReference type="NCBI Taxonomy" id="2152716"/>
    <lineage>
        <taxon>Bacteria</taxon>
        <taxon>Pseudomonadati</taxon>
        <taxon>Bdellovibrionota</taxon>
        <taxon>Bacteriovoracia</taxon>
        <taxon>Bacteriovoracales</taxon>
        <taxon>Halobacteriovoraceae</taxon>
        <taxon>Halobacteriovorax</taxon>
    </lineage>
</organism>
<name>A0ABY0IJV3_9BACT</name>
<dbReference type="Gene3D" id="1.10.150.20">
    <property type="entry name" value="5' to 3' exonuclease, C-terminal subdomain"/>
    <property type="match status" value="1"/>
</dbReference>
<reference evidence="8" key="1">
    <citation type="journal article" date="2019" name="Int. J. Syst. Evol. Microbiol.">
        <title>Halobacteriovorax valvorus sp. nov., a novel prokaryotic predator isolated from coastal seawater of China.</title>
        <authorList>
            <person name="Chen M.-X."/>
        </authorList>
    </citation>
    <scope>NUCLEOTIDE SEQUENCE [LARGE SCALE GENOMIC DNA]</scope>
    <source>
        <strain evidence="8">BL9</strain>
    </source>
</reference>
<dbReference type="PANTHER" id="PTHR11076:SF34">
    <property type="entry name" value="PROTEIN UMUC"/>
    <property type="match status" value="1"/>
</dbReference>
<accession>A0ABY0IJV3</accession>
<dbReference type="InterPro" id="IPR043128">
    <property type="entry name" value="Rev_trsase/Diguanyl_cyclase"/>
</dbReference>
<evidence type="ECO:0000313" key="7">
    <source>
        <dbReference type="EMBL" id="RZF22760.1"/>
    </source>
</evidence>
<dbReference type="SUPFAM" id="SSF56672">
    <property type="entry name" value="DNA/RNA polymerases"/>
    <property type="match status" value="1"/>
</dbReference>
<evidence type="ECO:0000256" key="4">
    <source>
        <dbReference type="ARBA" id="ARBA00023204"/>
    </source>
</evidence>
<evidence type="ECO:0000256" key="1">
    <source>
        <dbReference type="ARBA" id="ARBA00010945"/>
    </source>
</evidence>
<comment type="similarity">
    <text evidence="1">Belongs to the DNA polymerase type-Y family.</text>
</comment>
<dbReference type="CDD" id="cd01700">
    <property type="entry name" value="PolY_Pol_V_umuC"/>
    <property type="match status" value="1"/>
</dbReference>
<keyword evidence="8" id="KW-1185">Reference proteome</keyword>
<evidence type="ECO:0000256" key="2">
    <source>
        <dbReference type="ARBA" id="ARBA00022763"/>
    </source>
</evidence>
<dbReference type="InterPro" id="IPR050116">
    <property type="entry name" value="DNA_polymerase-Y"/>
</dbReference>
<dbReference type="Pfam" id="PF11799">
    <property type="entry name" value="IMS_C"/>
    <property type="match status" value="1"/>
</dbReference>
<evidence type="ECO:0000256" key="5">
    <source>
        <dbReference type="ARBA" id="ARBA00023236"/>
    </source>
</evidence>
<keyword evidence="5" id="KW-0742">SOS response</keyword>
<keyword evidence="3" id="KW-0741">SOS mutagenesis</keyword>
<keyword evidence="4" id="KW-0234">DNA repair</keyword>
<comment type="caution">
    <text evidence="7">The sequence shown here is derived from an EMBL/GenBank/DDBJ whole genome shotgun (WGS) entry which is preliminary data.</text>
</comment>
<dbReference type="PROSITE" id="PS50173">
    <property type="entry name" value="UMUC"/>
    <property type="match status" value="1"/>
</dbReference>
<dbReference type="InterPro" id="IPR025188">
    <property type="entry name" value="DUF4113"/>
</dbReference>
<evidence type="ECO:0000259" key="6">
    <source>
        <dbReference type="PROSITE" id="PS50173"/>
    </source>
</evidence>
<dbReference type="Pfam" id="PF13438">
    <property type="entry name" value="DUF4113"/>
    <property type="match status" value="1"/>
</dbReference>
<feature type="domain" description="UmuC" evidence="6">
    <location>
        <begin position="10"/>
        <end position="193"/>
    </location>
</feature>
<dbReference type="Gene3D" id="3.40.1170.60">
    <property type="match status" value="1"/>
</dbReference>